<name>A0A926Y221_9BACT</name>
<protein>
    <submittedName>
        <fullName evidence="3">Cysteine hydrolase</fullName>
    </submittedName>
</protein>
<evidence type="ECO:0000313" key="3">
    <source>
        <dbReference type="EMBL" id="MBD2700461.1"/>
    </source>
</evidence>
<dbReference type="Proteomes" id="UP000598820">
    <property type="component" value="Unassembled WGS sequence"/>
</dbReference>
<dbReference type="PANTHER" id="PTHR43540:SF6">
    <property type="entry name" value="ISOCHORISMATASE-LIKE DOMAIN-CONTAINING PROTEIN"/>
    <property type="match status" value="1"/>
</dbReference>
<dbReference type="EMBL" id="JACWZY010000004">
    <property type="protein sequence ID" value="MBD2700461.1"/>
    <property type="molecule type" value="Genomic_DNA"/>
</dbReference>
<dbReference type="InterPro" id="IPR036380">
    <property type="entry name" value="Isochorismatase-like_sf"/>
</dbReference>
<dbReference type="InterPro" id="IPR050272">
    <property type="entry name" value="Isochorismatase-like_hydrls"/>
</dbReference>
<comment type="caution">
    <text evidence="3">The sequence shown here is derived from an EMBL/GenBank/DDBJ whole genome shotgun (WGS) entry which is preliminary data.</text>
</comment>
<feature type="domain" description="Isochorismatase-like" evidence="2">
    <location>
        <begin position="19"/>
        <end position="180"/>
    </location>
</feature>
<reference evidence="3" key="1">
    <citation type="submission" date="2020-09" db="EMBL/GenBank/DDBJ databases">
        <authorList>
            <person name="Kim M.K."/>
        </authorList>
    </citation>
    <scope>NUCLEOTIDE SEQUENCE</scope>
    <source>
        <strain evidence="3">BT702</strain>
    </source>
</reference>
<dbReference type="GO" id="GO:0016787">
    <property type="term" value="F:hydrolase activity"/>
    <property type="evidence" value="ECO:0007669"/>
    <property type="project" value="UniProtKB-KW"/>
</dbReference>
<dbReference type="Pfam" id="PF00857">
    <property type="entry name" value="Isochorismatase"/>
    <property type="match status" value="1"/>
</dbReference>
<dbReference type="PANTHER" id="PTHR43540">
    <property type="entry name" value="PEROXYUREIDOACRYLATE/UREIDOACRYLATE AMIDOHYDROLASE-RELATED"/>
    <property type="match status" value="1"/>
</dbReference>
<keyword evidence="4" id="KW-1185">Reference proteome</keyword>
<gene>
    <name evidence="3" type="ORF">IC229_07435</name>
</gene>
<dbReference type="InterPro" id="IPR000868">
    <property type="entry name" value="Isochorismatase-like_dom"/>
</dbReference>
<dbReference type="AlphaFoldDB" id="A0A926Y221"/>
<organism evidence="3 4">
    <name type="scientific">Spirosoma profusum</name>
    <dbReference type="NCBI Taxonomy" id="2771354"/>
    <lineage>
        <taxon>Bacteria</taxon>
        <taxon>Pseudomonadati</taxon>
        <taxon>Bacteroidota</taxon>
        <taxon>Cytophagia</taxon>
        <taxon>Cytophagales</taxon>
        <taxon>Cytophagaceae</taxon>
        <taxon>Spirosoma</taxon>
    </lineage>
</organism>
<sequence>MKNKEGDLHGNVPDSSPIVLLIIDMINDLEFPGGDELLETARRIADQIATLKQKAKTLRIPVVYVNDNFGRWRSDFREVIDHVLSDGVLGQYLAEVLKPETDDYFVLKPKNSAFYATTLDTLLTYLKAKHLILTGMSTDSCVLFTANDAFLRDLKLSIPSDCVTAIKTTHSEDALAYMRRVLQADTTPADALNLEELLSKYGLVSQED</sequence>
<proteinExistence type="predicted"/>
<dbReference type="SUPFAM" id="SSF52499">
    <property type="entry name" value="Isochorismatase-like hydrolases"/>
    <property type="match status" value="1"/>
</dbReference>
<dbReference type="CDD" id="cd00431">
    <property type="entry name" value="cysteine_hydrolases"/>
    <property type="match status" value="1"/>
</dbReference>
<keyword evidence="1 3" id="KW-0378">Hydrolase</keyword>
<evidence type="ECO:0000259" key="2">
    <source>
        <dbReference type="Pfam" id="PF00857"/>
    </source>
</evidence>
<evidence type="ECO:0000256" key="1">
    <source>
        <dbReference type="ARBA" id="ARBA00022801"/>
    </source>
</evidence>
<dbReference type="Gene3D" id="3.40.50.850">
    <property type="entry name" value="Isochorismatase-like"/>
    <property type="match status" value="1"/>
</dbReference>
<accession>A0A926Y221</accession>
<dbReference type="RefSeq" id="WP_190886314.1">
    <property type="nucleotide sequence ID" value="NZ_JACWZY010000004.1"/>
</dbReference>
<evidence type="ECO:0000313" key="4">
    <source>
        <dbReference type="Proteomes" id="UP000598820"/>
    </source>
</evidence>